<sequence>MSVAFNSIPGSGLVAPLMTMEVNSGGSPYDGRSRLLLLGHKISAGNGADGSLYPVASQLEANTRWGAGSQLAQMYRIARANAPTAEIWAASVTDTGTAQTWTLTVGALPGKAGVGIIEIAGERLQVTIGASDTAAIVATSLAAAINAYVDLNTGAMLPVTAAAATNVVTVTARHLGALFGELDFWTGTSAASNIFGGGVLTIATSTAGAGTPSVSAVLAAMGDEEYDLIVNPWSDSANLAAIQTALDDVSGRWAFNRQIYGHMLYPFVGTFSAQTTHGLARNDRHSTALAVLPSPTPSWLWAAGFAARVFPWLSDGVTGGVSRNQTGLAVSGVKPPRGSSQRWNYAARNTLNGSGMSTWTADKAGTVKVDKLVTTYQLGPLGQPDATFRDIQAMFQLTYGLRYLRIEMANEHGQKAIANDNPGALQAISTPKEIKATLVHAHLQLCRQGVFENNQRFAESIIVERNAGNANRVDFFLPLDRVNPLDILAANATLYSQYAA</sequence>
<organism evidence="3 4">
    <name type="scientific">Labrys wisconsinensis</name>
    <dbReference type="NCBI Taxonomy" id="425677"/>
    <lineage>
        <taxon>Bacteria</taxon>
        <taxon>Pseudomonadati</taxon>
        <taxon>Pseudomonadota</taxon>
        <taxon>Alphaproteobacteria</taxon>
        <taxon>Hyphomicrobiales</taxon>
        <taxon>Xanthobacteraceae</taxon>
        <taxon>Labrys</taxon>
    </lineage>
</organism>
<dbReference type="EMBL" id="JAUSVX010000013">
    <property type="protein sequence ID" value="MDQ0472815.1"/>
    <property type="molecule type" value="Genomic_DNA"/>
</dbReference>
<dbReference type="Proteomes" id="UP001242480">
    <property type="component" value="Unassembled WGS sequence"/>
</dbReference>
<name>A0ABU0JGV2_9HYPH</name>
<comment type="caution">
    <text evidence="3">The sequence shown here is derived from an EMBL/GenBank/DDBJ whole genome shotgun (WGS) entry which is preliminary data.</text>
</comment>
<keyword evidence="4" id="KW-1185">Reference proteome</keyword>
<accession>A0ABU0JGV2</accession>
<evidence type="ECO:0000256" key="1">
    <source>
        <dbReference type="ARBA" id="ARBA00008005"/>
    </source>
</evidence>
<dbReference type="Pfam" id="PF04984">
    <property type="entry name" value="Phage_sheath_1"/>
    <property type="match status" value="1"/>
</dbReference>
<dbReference type="InterPro" id="IPR035089">
    <property type="entry name" value="Phage_sheath_subtilisin"/>
</dbReference>
<reference evidence="3 4" key="1">
    <citation type="submission" date="2023-07" db="EMBL/GenBank/DDBJ databases">
        <title>Genomic Encyclopedia of Type Strains, Phase IV (KMG-IV): sequencing the most valuable type-strain genomes for metagenomic binning, comparative biology and taxonomic classification.</title>
        <authorList>
            <person name="Goeker M."/>
        </authorList>
    </citation>
    <scope>NUCLEOTIDE SEQUENCE [LARGE SCALE GENOMIC DNA]</scope>
    <source>
        <strain evidence="3 4">DSM 19619</strain>
    </source>
</reference>
<feature type="domain" description="Tail sheath protein subtilisin-like" evidence="2">
    <location>
        <begin position="207"/>
        <end position="375"/>
    </location>
</feature>
<evidence type="ECO:0000259" key="2">
    <source>
        <dbReference type="Pfam" id="PF04984"/>
    </source>
</evidence>
<evidence type="ECO:0000313" key="4">
    <source>
        <dbReference type="Proteomes" id="UP001242480"/>
    </source>
</evidence>
<dbReference type="RefSeq" id="WP_307280174.1">
    <property type="nucleotide sequence ID" value="NZ_JAUSVX010000013.1"/>
</dbReference>
<evidence type="ECO:0000313" key="3">
    <source>
        <dbReference type="EMBL" id="MDQ0472815.1"/>
    </source>
</evidence>
<gene>
    <name evidence="3" type="ORF">QO011_005845</name>
</gene>
<proteinExistence type="inferred from homology"/>
<comment type="similarity">
    <text evidence="1">Belongs to the myoviridae tail sheath protein family.</text>
</comment>
<protein>
    <submittedName>
        <fullName evidence="3">Phage tail sheath gpL-like</fullName>
    </submittedName>
</protein>